<reference evidence="1" key="2">
    <citation type="journal article" date="2015" name="Fish Shellfish Immunol.">
        <title>Early steps in the European eel (Anguilla anguilla)-Vibrio vulnificus interaction in the gills: Role of the RtxA13 toxin.</title>
        <authorList>
            <person name="Callol A."/>
            <person name="Pajuelo D."/>
            <person name="Ebbesson L."/>
            <person name="Teles M."/>
            <person name="MacKenzie S."/>
            <person name="Amaro C."/>
        </authorList>
    </citation>
    <scope>NUCLEOTIDE SEQUENCE</scope>
</reference>
<evidence type="ECO:0000313" key="1">
    <source>
        <dbReference type="EMBL" id="JAH46052.1"/>
    </source>
</evidence>
<dbReference type="AlphaFoldDB" id="A0A0E9SXR5"/>
<organism evidence="1">
    <name type="scientific">Anguilla anguilla</name>
    <name type="common">European freshwater eel</name>
    <name type="synonym">Muraena anguilla</name>
    <dbReference type="NCBI Taxonomy" id="7936"/>
    <lineage>
        <taxon>Eukaryota</taxon>
        <taxon>Metazoa</taxon>
        <taxon>Chordata</taxon>
        <taxon>Craniata</taxon>
        <taxon>Vertebrata</taxon>
        <taxon>Euteleostomi</taxon>
        <taxon>Actinopterygii</taxon>
        <taxon>Neopterygii</taxon>
        <taxon>Teleostei</taxon>
        <taxon>Anguilliformes</taxon>
        <taxon>Anguillidae</taxon>
        <taxon>Anguilla</taxon>
    </lineage>
</organism>
<reference evidence="1" key="1">
    <citation type="submission" date="2014-11" db="EMBL/GenBank/DDBJ databases">
        <authorList>
            <person name="Amaro Gonzalez C."/>
        </authorList>
    </citation>
    <scope>NUCLEOTIDE SEQUENCE</scope>
</reference>
<protein>
    <submittedName>
        <fullName evidence="1">Uncharacterized protein</fullName>
    </submittedName>
</protein>
<proteinExistence type="predicted"/>
<name>A0A0E9SXR5_ANGAN</name>
<accession>A0A0E9SXR5</accession>
<sequence>MNDLFMVCSFCCNLYNFFKNSRRFNASVGARVCVRACMGGGLGYS</sequence>
<dbReference type="EMBL" id="GBXM01062525">
    <property type="protein sequence ID" value="JAH46052.1"/>
    <property type="molecule type" value="Transcribed_RNA"/>
</dbReference>